<reference evidence="3 4" key="1">
    <citation type="submission" date="2017-05" db="EMBL/GenBank/DDBJ databases">
        <title>Comparative genomic and metabolic analysis of manganese-oxidizing mechanisms in Celeribater manganoxidans DY25T: its adaption to the environment of polymetallic nodule.</title>
        <authorList>
            <person name="Wang X."/>
        </authorList>
    </citation>
    <scope>NUCLEOTIDE SEQUENCE [LARGE SCALE GENOMIC DNA]</scope>
    <source>
        <strain evidence="3 4">DY25</strain>
    </source>
</reference>
<keyword evidence="4" id="KW-1185">Reference proteome</keyword>
<dbReference type="Pfam" id="PF08239">
    <property type="entry name" value="SH3_3"/>
    <property type="match status" value="1"/>
</dbReference>
<dbReference type="AlphaFoldDB" id="A0A291M1S9"/>
<evidence type="ECO:0000313" key="3">
    <source>
        <dbReference type="EMBL" id="ATI42963.1"/>
    </source>
</evidence>
<dbReference type="Gene3D" id="2.30.30.40">
    <property type="entry name" value="SH3 Domains"/>
    <property type="match status" value="1"/>
</dbReference>
<accession>A0A291M1S9</accession>
<feature type="chain" id="PRO_5012855449" description="SH3b domain-containing protein" evidence="1">
    <location>
        <begin position="26"/>
        <end position="188"/>
    </location>
</feature>
<gene>
    <name evidence="3" type="ORF">CBW24_13760</name>
</gene>
<dbReference type="OrthoDB" id="7433551at2"/>
<dbReference type="PROSITE" id="PS51781">
    <property type="entry name" value="SH3B"/>
    <property type="match status" value="1"/>
</dbReference>
<organism evidence="3 4">
    <name type="scientific">Pacificitalea manganoxidans</name>
    <dbReference type="NCBI Taxonomy" id="1411902"/>
    <lineage>
        <taxon>Bacteria</taxon>
        <taxon>Pseudomonadati</taxon>
        <taxon>Pseudomonadota</taxon>
        <taxon>Alphaproteobacteria</taxon>
        <taxon>Rhodobacterales</taxon>
        <taxon>Paracoccaceae</taxon>
        <taxon>Pacificitalea</taxon>
    </lineage>
</organism>
<dbReference type="Proteomes" id="UP000219050">
    <property type="component" value="Chromosome"/>
</dbReference>
<dbReference type="SMART" id="SM00287">
    <property type="entry name" value="SH3b"/>
    <property type="match status" value="1"/>
</dbReference>
<dbReference type="RefSeq" id="WP_088662609.1">
    <property type="nucleotide sequence ID" value="NZ_CP021404.1"/>
</dbReference>
<name>A0A291M1S9_9RHOB</name>
<evidence type="ECO:0000259" key="2">
    <source>
        <dbReference type="PROSITE" id="PS51781"/>
    </source>
</evidence>
<protein>
    <recommendedName>
        <fullName evidence="2">SH3b domain-containing protein</fullName>
    </recommendedName>
</protein>
<evidence type="ECO:0000256" key="1">
    <source>
        <dbReference type="SAM" id="SignalP"/>
    </source>
</evidence>
<proteinExistence type="predicted"/>
<evidence type="ECO:0000313" key="4">
    <source>
        <dbReference type="Proteomes" id="UP000219050"/>
    </source>
</evidence>
<keyword evidence="1" id="KW-0732">Signal</keyword>
<feature type="signal peptide" evidence="1">
    <location>
        <begin position="1"/>
        <end position="25"/>
    </location>
</feature>
<dbReference type="InterPro" id="IPR003646">
    <property type="entry name" value="SH3-like_bac-type"/>
</dbReference>
<dbReference type="EMBL" id="CP021404">
    <property type="protein sequence ID" value="ATI42963.1"/>
    <property type="molecule type" value="Genomic_DNA"/>
</dbReference>
<sequence length="188" mass="19600">MLLRMTSGLLVVMFGAAVVIGNNDASENSANNQNLVAQFIAASGGAEFGNYQTQGNSQPAKAPLMSAQAATAEQNASIAEHSFDEDKLVMVSFSTKAIPPKTDAPQAEVIKASASTEAVAAPEPKLLTVTGSRVNLRAGPSTGNPVIGKLMEGEQVELIGYETEGWAQIRVEGEKVGYMSANFLKPSA</sequence>
<feature type="domain" description="SH3b" evidence="2">
    <location>
        <begin position="124"/>
        <end position="188"/>
    </location>
</feature>
<dbReference type="KEGG" id="cmag:CBW24_13760"/>